<evidence type="ECO:0000259" key="7">
    <source>
        <dbReference type="Pfam" id="PF14322"/>
    </source>
</evidence>
<feature type="domain" description="SusD-like N-terminal" evidence="7">
    <location>
        <begin position="104"/>
        <end position="241"/>
    </location>
</feature>
<evidence type="ECO:0000256" key="3">
    <source>
        <dbReference type="ARBA" id="ARBA00022729"/>
    </source>
</evidence>
<dbReference type="GO" id="GO:0009279">
    <property type="term" value="C:cell outer membrane"/>
    <property type="evidence" value="ECO:0007669"/>
    <property type="project" value="UniProtKB-SubCell"/>
</dbReference>
<keyword evidence="3" id="KW-0732">Signal</keyword>
<evidence type="ECO:0000256" key="5">
    <source>
        <dbReference type="ARBA" id="ARBA00023237"/>
    </source>
</evidence>
<dbReference type="InterPro" id="IPR033985">
    <property type="entry name" value="SusD-like_N"/>
</dbReference>
<proteinExistence type="inferred from homology"/>
<reference evidence="8 9" key="1">
    <citation type="submission" date="2011-02" db="EMBL/GenBank/DDBJ databases">
        <authorList>
            <person name="Weinstock G."/>
            <person name="Sodergren E."/>
            <person name="Clifton S."/>
            <person name="Fulton L."/>
            <person name="Fulton B."/>
            <person name="Courtney L."/>
            <person name="Fronick C."/>
            <person name="Harrison M."/>
            <person name="Strong C."/>
            <person name="Farmer C."/>
            <person name="Delahaunty K."/>
            <person name="Markovic C."/>
            <person name="Hall O."/>
            <person name="Minx P."/>
            <person name="Tomlinson C."/>
            <person name="Mitreva M."/>
            <person name="Hou S."/>
            <person name="Chen J."/>
            <person name="Wollam A."/>
            <person name="Pepin K.H."/>
            <person name="Johnson M."/>
            <person name="Bhonagiri V."/>
            <person name="Zhang X."/>
            <person name="Suruliraj S."/>
            <person name="Warren W."/>
            <person name="Chinwalla A."/>
            <person name="Mardis E.R."/>
            <person name="Wilson R.K."/>
        </authorList>
    </citation>
    <scope>NUCLEOTIDE SEQUENCE [LARGE SCALE GENOMIC DNA]</scope>
    <source>
        <strain evidence="8 9">YIT 12057</strain>
    </source>
</reference>
<feature type="domain" description="RagB/SusD" evidence="6">
    <location>
        <begin position="321"/>
        <end position="615"/>
    </location>
</feature>
<evidence type="ECO:0000256" key="4">
    <source>
        <dbReference type="ARBA" id="ARBA00023136"/>
    </source>
</evidence>
<evidence type="ECO:0000256" key="1">
    <source>
        <dbReference type="ARBA" id="ARBA00004442"/>
    </source>
</evidence>
<keyword evidence="4" id="KW-0472">Membrane</keyword>
<dbReference type="STRING" id="763034.HMPREF9446_00135"/>
<evidence type="ECO:0000313" key="8">
    <source>
        <dbReference type="EMBL" id="EGF59841.1"/>
    </source>
</evidence>
<dbReference type="InterPro" id="IPR012944">
    <property type="entry name" value="SusD_RagB_dom"/>
</dbReference>
<sequence>MKSKYLNLCIGAAALLSLQGCDDLLDRNPKDKLTENVVYNSYESLKTYAWQLYDAFPAYDQINSGSGNSNHDKLDATRTTVQLRRGMRDMIMWADFESDLMDQGSENGESNWIWQRYDIPTSSYDYSAPYKNIRSINSMLAGIDASSISEQEKKHWKSVGYFFRAYNHASLLNRYGDIIYVNTLLTDNSPELYNERMPRDQVAKNILEELLYARDNIGNYNDGECTLTKDAVNAFISRFGLMEGTWRKYHGLSDAEKYLEVSVTASEELLPKYKLHPNYDEVFNSESLSGIDGIILYKKYVEDIFMHRMTQETRNDNAGEDLTKKAVDMYLMTDGKTRWTSPLFEGDHNIYTEFRNRDKRFYYTVTPPYQVKKDPNNPNGYLPTGNPADEEYITLMQTLSDDTHKTLPSDQWTGTKTIKQPNLFLNKTQNWNHSGTGYRCWKFYNRLVVGKNNRDISDAPIFRIGEIMLNYAEATYELGRFNQTVCDNTINKLRERGGIPALIIGNEPEDPTRDPEIPATLWEIRRERAIELMAEGFRFDDLRRWKKCGDYLKEQKLGMWIKKSDYPKMPIQNGASEGYIALDGTPPGFPDYYYLQPLPTNELILNENLVQNPGWEEEP</sequence>
<dbReference type="SUPFAM" id="SSF48452">
    <property type="entry name" value="TPR-like"/>
    <property type="match status" value="1"/>
</dbReference>
<organism evidence="8 9">
    <name type="scientific">Bacteroides fluxus YIT 12057</name>
    <dbReference type="NCBI Taxonomy" id="763034"/>
    <lineage>
        <taxon>Bacteria</taxon>
        <taxon>Pseudomonadati</taxon>
        <taxon>Bacteroidota</taxon>
        <taxon>Bacteroidia</taxon>
        <taxon>Bacteroidales</taxon>
        <taxon>Bacteroidaceae</taxon>
        <taxon>Bacteroides</taxon>
    </lineage>
</organism>
<dbReference type="RefSeq" id="WP_009123501.1">
    <property type="nucleotide sequence ID" value="NZ_GL882605.1"/>
</dbReference>
<evidence type="ECO:0000313" key="9">
    <source>
        <dbReference type="Proteomes" id="UP000003416"/>
    </source>
</evidence>
<evidence type="ECO:0000259" key="6">
    <source>
        <dbReference type="Pfam" id="PF07980"/>
    </source>
</evidence>
<keyword evidence="9" id="KW-1185">Reference proteome</keyword>
<dbReference type="InterPro" id="IPR011990">
    <property type="entry name" value="TPR-like_helical_dom_sf"/>
</dbReference>
<name>F3PN49_9BACE</name>
<dbReference type="eggNOG" id="COG0547">
    <property type="taxonomic scope" value="Bacteria"/>
</dbReference>
<comment type="similarity">
    <text evidence="2">Belongs to the SusD family.</text>
</comment>
<dbReference type="HOGENOM" id="CLU_015553_0_1_10"/>
<protein>
    <submittedName>
        <fullName evidence="8">SusD family protein</fullName>
    </submittedName>
</protein>
<dbReference type="Gene3D" id="1.25.40.390">
    <property type="match status" value="1"/>
</dbReference>
<comment type="caution">
    <text evidence="8">The sequence shown here is derived from an EMBL/GenBank/DDBJ whole genome shotgun (WGS) entry which is preliminary data.</text>
</comment>
<dbReference type="GeneID" id="86047980"/>
<evidence type="ECO:0000256" key="2">
    <source>
        <dbReference type="ARBA" id="ARBA00006275"/>
    </source>
</evidence>
<dbReference type="EMBL" id="AFBN01000004">
    <property type="protein sequence ID" value="EGF59841.1"/>
    <property type="molecule type" value="Genomic_DNA"/>
</dbReference>
<keyword evidence="5" id="KW-0998">Cell outer membrane</keyword>
<dbReference type="PROSITE" id="PS51257">
    <property type="entry name" value="PROKAR_LIPOPROTEIN"/>
    <property type="match status" value="1"/>
</dbReference>
<dbReference type="AlphaFoldDB" id="F3PN49"/>
<dbReference type="Pfam" id="PF07980">
    <property type="entry name" value="SusD_RagB"/>
    <property type="match status" value="1"/>
</dbReference>
<dbReference type="Proteomes" id="UP000003416">
    <property type="component" value="Unassembled WGS sequence"/>
</dbReference>
<accession>F3PN49</accession>
<gene>
    <name evidence="8" type="ORF">HMPREF9446_00135</name>
</gene>
<dbReference type="Pfam" id="PF14322">
    <property type="entry name" value="SusD-like_3"/>
    <property type="match status" value="1"/>
</dbReference>
<comment type="subcellular location">
    <subcellularLocation>
        <location evidence="1">Cell outer membrane</location>
    </subcellularLocation>
</comment>